<keyword evidence="3 5" id="KW-0067">ATP-binding</keyword>
<comment type="similarity">
    <text evidence="1 5">Belongs to the CoaE family.</text>
</comment>
<sequence>MTVVLGLTGSIATGKSTVSLMFDEYDIPVIDADKLAREVVEPGERAYQDIVETFGSDILRVDHKIDRKALGDIVFQNEDKRKKLNAIVHPAVRQRMLQKRDEYVQEECKAVVLDIPLLFESNLAHYVDKILVVSVDEQTQLQRLMNRDQSSQEEAMSRINAQMPVAEKAKRANAVIDNTGSKRETYQQLEAILRQWNII</sequence>
<comment type="function">
    <text evidence="5">Catalyzes the phosphorylation of the 3'-hydroxyl group of dephosphocoenzyme A to form coenzyme A.</text>
</comment>
<keyword evidence="8" id="KW-1185">Reference proteome</keyword>
<evidence type="ECO:0000256" key="6">
    <source>
        <dbReference type="NCBIfam" id="TIGR00152"/>
    </source>
</evidence>
<dbReference type="NCBIfam" id="TIGR00152">
    <property type="entry name" value="dephospho-CoA kinase"/>
    <property type="match status" value="1"/>
</dbReference>
<evidence type="ECO:0000313" key="8">
    <source>
        <dbReference type="Proteomes" id="UP000030401"/>
    </source>
</evidence>
<comment type="pathway">
    <text evidence="5">Cofactor biosynthesis; coenzyme A biosynthesis; CoA from (R)-pantothenate: step 5/5.</text>
</comment>
<dbReference type="EMBL" id="AVPG01000001">
    <property type="protein sequence ID" value="KGX89082.1"/>
    <property type="molecule type" value="Genomic_DNA"/>
</dbReference>
<dbReference type="Gene3D" id="3.40.50.300">
    <property type="entry name" value="P-loop containing nucleotide triphosphate hydrolases"/>
    <property type="match status" value="1"/>
</dbReference>
<dbReference type="STRING" id="1385512.N784_01785"/>
<dbReference type="EC" id="2.7.1.24" evidence="5 6"/>
<proteinExistence type="inferred from homology"/>
<dbReference type="GO" id="GO:0005524">
    <property type="term" value="F:ATP binding"/>
    <property type="evidence" value="ECO:0007669"/>
    <property type="project" value="UniProtKB-UniRule"/>
</dbReference>
<dbReference type="RefSeq" id="WP_036831406.1">
    <property type="nucleotide sequence ID" value="NZ_AVPG01000001.1"/>
</dbReference>
<comment type="subcellular location">
    <subcellularLocation>
        <location evidence="5">Cytoplasm</location>
    </subcellularLocation>
</comment>
<dbReference type="PANTHER" id="PTHR10695">
    <property type="entry name" value="DEPHOSPHO-COA KINASE-RELATED"/>
    <property type="match status" value="1"/>
</dbReference>
<keyword evidence="2 5" id="KW-0547">Nucleotide-binding</keyword>
<dbReference type="OrthoDB" id="9812943at2"/>
<dbReference type="FunFam" id="3.40.50.300:FF:000485">
    <property type="entry name" value="Dephospho-CoA kinase CAB5"/>
    <property type="match status" value="1"/>
</dbReference>
<evidence type="ECO:0000256" key="3">
    <source>
        <dbReference type="ARBA" id="ARBA00022840"/>
    </source>
</evidence>
<dbReference type="PANTHER" id="PTHR10695:SF46">
    <property type="entry name" value="BIFUNCTIONAL COENZYME A SYNTHASE-RELATED"/>
    <property type="match status" value="1"/>
</dbReference>
<reference evidence="7 8" key="1">
    <citation type="submission" date="2013-08" db="EMBL/GenBank/DDBJ databases">
        <authorList>
            <person name="Huang J."/>
            <person name="Wang G."/>
        </authorList>
    </citation>
    <scope>NUCLEOTIDE SEQUENCE [LARGE SCALE GENOMIC DNA]</scope>
    <source>
        <strain evidence="7 8">JSM 072002</strain>
    </source>
</reference>
<dbReference type="HAMAP" id="MF_00376">
    <property type="entry name" value="Dephospho_CoA_kinase"/>
    <property type="match status" value="1"/>
</dbReference>
<dbReference type="GO" id="GO:0015937">
    <property type="term" value="P:coenzyme A biosynthetic process"/>
    <property type="evidence" value="ECO:0007669"/>
    <property type="project" value="UniProtKB-UniRule"/>
</dbReference>
<evidence type="ECO:0000256" key="4">
    <source>
        <dbReference type="ARBA" id="ARBA00022993"/>
    </source>
</evidence>
<dbReference type="GO" id="GO:0005737">
    <property type="term" value="C:cytoplasm"/>
    <property type="evidence" value="ECO:0007669"/>
    <property type="project" value="UniProtKB-SubCell"/>
</dbReference>
<feature type="binding site" evidence="5">
    <location>
        <begin position="12"/>
        <end position="17"/>
    </location>
    <ligand>
        <name>ATP</name>
        <dbReference type="ChEBI" id="CHEBI:30616"/>
    </ligand>
</feature>
<comment type="catalytic activity">
    <reaction evidence="5">
        <text>3'-dephospho-CoA + ATP = ADP + CoA + H(+)</text>
        <dbReference type="Rhea" id="RHEA:18245"/>
        <dbReference type="ChEBI" id="CHEBI:15378"/>
        <dbReference type="ChEBI" id="CHEBI:30616"/>
        <dbReference type="ChEBI" id="CHEBI:57287"/>
        <dbReference type="ChEBI" id="CHEBI:57328"/>
        <dbReference type="ChEBI" id="CHEBI:456216"/>
        <dbReference type="EC" id="2.7.1.24"/>
    </reaction>
</comment>
<keyword evidence="4 5" id="KW-0173">Coenzyme A biosynthesis</keyword>
<evidence type="ECO:0000256" key="5">
    <source>
        <dbReference type="HAMAP-Rule" id="MF_00376"/>
    </source>
</evidence>
<name>A0A0A5HZQ6_9BACI</name>
<gene>
    <name evidence="5" type="primary">coaE</name>
    <name evidence="7" type="ORF">N784_01785</name>
</gene>
<dbReference type="SUPFAM" id="SSF52540">
    <property type="entry name" value="P-loop containing nucleoside triphosphate hydrolases"/>
    <property type="match status" value="1"/>
</dbReference>
<evidence type="ECO:0000313" key="7">
    <source>
        <dbReference type="EMBL" id="KGX89082.1"/>
    </source>
</evidence>
<dbReference type="Proteomes" id="UP000030401">
    <property type="component" value="Unassembled WGS sequence"/>
</dbReference>
<dbReference type="PROSITE" id="PS51219">
    <property type="entry name" value="DPCK"/>
    <property type="match status" value="1"/>
</dbReference>
<dbReference type="eggNOG" id="COG0237">
    <property type="taxonomic scope" value="Bacteria"/>
</dbReference>
<dbReference type="InterPro" id="IPR027417">
    <property type="entry name" value="P-loop_NTPase"/>
</dbReference>
<evidence type="ECO:0000256" key="1">
    <source>
        <dbReference type="ARBA" id="ARBA00009018"/>
    </source>
</evidence>
<dbReference type="InterPro" id="IPR001977">
    <property type="entry name" value="Depp_CoAkinase"/>
</dbReference>
<dbReference type="GO" id="GO:0004140">
    <property type="term" value="F:dephospho-CoA kinase activity"/>
    <property type="evidence" value="ECO:0007669"/>
    <property type="project" value="UniProtKB-UniRule"/>
</dbReference>
<dbReference type="AlphaFoldDB" id="A0A0A5HZQ6"/>
<keyword evidence="5" id="KW-0963">Cytoplasm</keyword>
<protein>
    <recommendedName>
        <fullName evidence="5 6">Dephospho-CoA kinase</fullName>
        <ecNumber evidence="5 6">2.7.1.24</ecNumber>
    </recommendedName>
    <alternativeName>
        <fullName evidence="5">Dephosphocoenzyme A kinase</fullName>
    </alternativeName>
</protein>
<keyword evidence="5 7" id="KW-0418">Kinase</keyword>
<organism evidence="7 8">
    <name type="scientific">Pontibacillus litoralis JSM 072002</name>
    <dbReference type="NCBI Taxonomy" id="1385512"/>
    <lineage>
        <taxon>Bacteria</taxon>
        <taxon>Bacillati</taxon>
        <taxon>Bacillota</taxon>
        <taxon>Bacilli</taxon>
        <taxon>Bacillales</taxon>
        <taxon>Bacillaceae</taxon>
        <taxon>Pontibacillus</taxon>
    </lineage>
</organism>
<accession>A0A0A5HZQ6</accession>
<dbReference type="UniPathway" id="UPA00241">
    <property type="reaction ID" value="UER00356"/>
</dbReference>
<dbReference type="CDD" id="cd02022">
    <property type="entry name" value="DPCK"/>
    <property type="match status" value="1"/>
</dbReference>
<dbReference type="Pfam" id="PF01121">
    <property type="entry name" value="CoaE"/>
    <property type="match status" value="1"/>
</dbReference>
<comment type="caution">
    <text evidence="7">The sequence shown here is derived from an EMBL/GenBank/DDBJ whole genome shotgun (WGS) entry which is preliminary data.</text>
</comment>
<evidence type="ECO:0000256" key="2">
    <source>
        <dbReference type="ARBA" id="ARBA00022741"/>
    </source>
</evidence>
<keyword evidence="5" id="KW-0808">Transferase</keyword>